<organism evidence="2 3">
    <name type="scientific">Araneus ventricosus</name>
    <name type="common">Orbweaver spider</name>
    <name type="synonym">Epeira ventricosa</name>
    <dbReference type="NCBI Taxonomy" id="182803"/>
    <lineage>
        <taxon>Eukaryota</taxon>
        <taxon>Metazoa</taxon>
        <taxon>Ecdysozoa</taxon>
        <taxon>Arthropoda</taxon>
        <taxon>Chelicerata</taxon>
        <taxon>Arachnida</taxon>
        <taxon>Araneae</taxon>
        <taxon>Araneomorphae</taxon>
        <taxon>Entelegynae</taxon>
        <taxon>Araneoidea</taxon>
        <taxon>Araneidae</taxon>
        <taxon>Araneus</taxon>
    </lineage>
</organism>
<evidence type="ECO:0000313" key="3">
    <source>
        <dbReference type="Proteomes" id="UP000499080"/>
    </source>
</evidence>
<name>A0A4Y2VK20_ARAVE</name>
<protein>
    <submittedName>
        <fullName evidence="2">Uncharacterized protein</fullName>
    </submittedName>
</protein>
<keyword evidence="3" id="KW-1185">Reference proteome</keyword>
<dbReference type="EMBL" id="BGPR01048640">
    <property type="protein sequence ID" value="GBO25663.1"/>
    <property type="molecule type" value="Genomic_DNA"/>
</dbReference>
<dbReference type="AlphaFoldDB" id="A0A4Y2VK20"/>
<accession>A0A4Y2VK20</accession>
<feature type="compositionally biased region" description="Polar residues" evidence="1">
    <location>
        <begin position="10"/>
        <end position="22"/>
    </location>
</feature>
<evidence type="ECO:0000313" key="2">
    <source>
        <dbReference type="EMBL" id="GBO25663.1"/>
    </source>
</evidence>
<sequence length="107" mass="12041">DVSGCIGHNGTATSTTILSSPGPSKPVADKHMQEVGEVLEYDSSTITSLIEDFPETTVYQHILEEISPLPSSSNKYRKKKNISSSDKIITDYTSNIQRRRKWKQKWK</sequence>
<dbReference type="Proteomes" id="UP000499080">
    <property type="component" value="Unassembled WGS sequence"/>
</dbReference>
<reference evidence="2 3" key="1">
    <citation type="journal article" date="2019" name="Sci. Rep.">
        <title>Orb-weaving spider Araneus ventricosus genome elucidates the spidroin gene catalogue.</title>
        <authorList>
            <person name="Kono N."/>
            <person name="Nakamura H."/>
            <person name="Ohtoshi R."/>
            <person name="Moran D.A.P."/>
            <person name="Shinohara A."/>
            <person name="Yoshida Y."/>
            <person name="Fujiwara M."/>
            <person name="Mori M."/>
            <person name="Tomita M."/>
            <person name="Arakawa K."/>
        </authorList>
    </citation>
    <scope>NUCLEOTIDE SEQUENCE [LARGE SCALE GENOMIC DNA]</scope>
</reference>
<comment type="caution">
    <text evidence="2">The sequence shown here is derived from an EMBL/GenBank/DDBJ whole genome shotgun (WGS) entry which is preliminary data.</text>
</comment>
<feature type="region of interest" description="Disordered" evidence="1">
    <location>
        <begin position="1"/>
        <end position="28"/>
    </location>
</feature>
<evidence type="ECO:0000256" key="1">
    <source>
        <dbReference type="SAM" id="MobiDB-lite"/>
    </source>
</evidence>
<gene>
    <name evidence="2" type="ORF">AVEN_114679_1</name>
</gene>
<feature type="non-terminal residue" evidence="2">
    <location>
        <position position="1"/>
    </location>
</feature>
<proteinExistence type="predicted"/>